<keyword evidence="3" id="KW-1185">Reference proteome</keyword>
<dbReference type="EMBL" id="CAIJEO010000005">
    <property type="protein sequence ID" value="CAD0092618.1"/>
    <property type="molecule type" value="Genomic_DNA"/>
</dbReference>
<evidence type="ECO:0000313" key="2">
    <source>
        <dbReference type="EMBL" id="CAD0092618.1"/>
    </source>
</evidence>
<evidence type="ECO:0000313" key="3">
    <source>
        <dbReference type="Proteomes" id="UP000714618"/>
    </source>
</evidence>
<gene>
    <name evidence="2" type="ORF">AWRI4233_LOCUS3796</name>
</gene>
<sequence length="212" mass="22285">MESAQVKSTGDTTFLLEQHTPDPTPIEEKKAPMSESNPIEAAKAHITGDAPPSQSTTATGDTATTATSDNPTPATSDAPIKTTTNVYQTDNVANDKADSMSSTKAEARSSYRPGSKALDLPPPVTRSTITESKTGPPLPVTTSASASPLPVCPDPAAHTHRDTRLQEQASNAALYVTKTAKSTKQREDVLDANNKLSSRSTTCLPSIVLHQC</sequence>
<comment type="caution">
    <text evidence="2">The sequence shown here is derived from an EMBL/GenBank/DDBJ whole genome shotgun (WGS) entry which is preliminary data.</text>
</comment>
<evidence type="ECO:0000256" key="1">
    <source>
        <dbReference type="SAM" id="MobiDB-lite"/>
    </source>
</evidence>
<accession>A0A9N8JSP1</accession>
<name>A0A9N8JSP1_9PEZI</name>
<proteinExistence type="predicted"/>
<feature type="compositionally biased region" description="Low complexity" evidence="1">
    <location>
        <begin position="56"/>
        <end position="67"/>
    </location>
</feature>
<dbReference type="Proteomes" id="UP000714618">
    <property type="component" value="Unassembled WGS sequence"/>
</dbReference>
<dbReference type="OrthoDB" id="4070583at2759"/>
<feature type="region of interest" description="Disordered" evidence="1">
    <location>
        <begin position="1"/>
        <end position="161"/>
    </location>
</feature>
<protein>
    <submittedName>
        <fullName evidence="2">Uncharacterized protein</fullName>
    </submittedName>
</protein>
<feature type="compositionally biased region" description="Polar residues" evidence="1">
    <location>
        <begin position="1"/>
        <end position="12"/>
    </location>
</feature>
<organism evidence="2 3">
    <name type="scientific">Aureobasidium mustum</name>
    <dbReference type="NCBI Taxonomy" id="2773714"/>
    <lineage>
        <taxon>Eukaryota</taxon>
        <taxon>Fungi</taxon>
        <taxon>Dikarya</taxon>
        <taxon>Ascomycota</taxon>
        <taxon>Pezizomycotina</taxon>
        <taxon>Dothideomycetes</taxon>
        <taxon>Dothideomycetidae</taxon>
        <taxon>Dothideales</taxon>
        <taxon>Saccotheciaceae</taxon>
        <taxon>Aureobasidium</taxon>
    </lineage>
</organism>
<feature type="compositionally biased region" description="Polar residues" evidence="1">
    <location>
        <begin position="68"/>
        <end position="92"/>
    </location>
</feature>
<dbReference type="AlphaFoldDB" id="A0A9N8JSP1"/>
<reference evidence="2" key="1">
    <citation type="submission" date="2020-06" db="EMBL/GenBank/DDBJ databases">
        <authorList>
            <person name="Onetto C."/>
        </authorList>
    </citation>
    <scope>NUCLEOTIDE SEQUENCE</scope>
</reference>